<feature type="transmembrane region" description="Helical" evidence="4">
    <location>
        <begin position="15"/>
        <end position="34"/>
    </location>
</feature>
<keyword evidence="3" id="KW-0349">Heme</keyword>
<comment type="caution">
    <text evidence="6">The sequence shown here is derived from an EMBL/GenBank/DDBJ whole genome shotgun (WGS) entry which is preliminary data.</text>
</comment>
<sequence length="393" mass="42301">MLAYAADWMNILTRWFHLIVGIGWIGTSFFFVALDVSFRREAGNGPGVAGSAWLVHGGSFYHVDRYTVAPPVFPAFLKWYKWDAYLTFVSGIVLLSVQYWLNARAYLIDPKILAMDPWMAIAISIVSLTAGWLIYDAICRSPLGRTTLPLAAVVFALIVGAAWGFTHVYSGRGALIHVGAFVGTIMAANVFRVIIPGQRRMVEQLIAGETPDARLGAIAKQRSVHNTYLTLPVLLMMVSNHYPVLTNHPQSWLLVALILVIGGPMRHFIVRHEAGDSLVKIVWAPALAALGLVAALILTAPKAAPTGGAVVSDAAVLALTAKHCTMCHAERPTHEGFTEAPKGVTLGTAADLARFAPLIKAQAIDTDAMPLGNETGITDAERALLGAWVAAHP</sequence>
<organism evidence="6 7">
    <name type="scientific">Siculibacillus lacustris</name>
    <dbReference type="NCBI Taxonomy" id="1549641"/>
    <lineage>
        <taxon>Bacteria</taxon>
        <taxon>Pseudomonadati</taxon>
        <taxon>Pseudomonadota</taxon>
        <taxon>Alphaproteobacteria</taxon>
        <taxon>Hyphomicrobiales</taxon>
        <taxon>Ancalomicrobiaceae</taxon>
        <taxon>Siculibacillus</taxon>
    </lineage>
</organism>
<dbReference type="OrthoDB" id="9787495at2"/>
<reference evidence="6 7" key="1">
    <citation type="submission" date="2019-02" db="EMBL/GenBank/DDBJ databases">
        <title>Siculibacillus lacustris gen. nov., sp. nov., a new rosette-forming bacterium isolated from a freshwater crater lake (Lake St. Ana, Romania).</title>
        <authorList>
            <person name="Felfoldi T."/>
            <person name="Marton Z."/>
            <person name="Szabo A."/>
            <person name="Mentes A."/>
            <person name="Boka K."/>
            <person name="Marialigeti K."/>
            <person name="Mathe I."/>
            <person name="Koncz M."/>
            <person name="Schumann P."/>
            <person name="Toth E."/>
        </authorList>
    </citation>
    <scope>NUCLEOTIDE SEQUENCE [LARGE SCALE GENOMIC DNA]</scope>
    <source>
        <strain evidence="6 7">SA-279</strain>
    </source>
</reference>
<dbReference type="Proteomes" id="UP000292781">
    <property type="component" value="Unassembled WGS sequence"/>
</dbReference>
<feature type="transmembrane region" description="Helical" evidence="4">
    <location>
        <begin position="251"/>
        <end position="269"/>
    </location>
</feature>
<feature type="transmembrane region" description="Helical" evidence="4">
    <location>
        <begin position="281"/>
        <end position="300"/>
    </location>
</feature>
<dbReference type="GO" id="GO:0046872">
    <property type="term" value="F:metal ion binding"/>
    <property type="evidence" value="ECO:0007669"/>
    <property type="project" value="UniProtKB-KW"/>
</dbReference>
<evidence type="ECO:0000256" key="2">
    <source>
        <dbReference type="ARBA" id="ARBA00023004"/>
    </source>
</evidence>
<dbReference type="GO" id="GO:0009055">
    <property type="term" value="F:electron transfer activity"/>
    <property type="evidence" value="ECO:0007669"/>
    <property type="project" value="InterPro"/>
</dbReference>
<evidence type="ECO:0000256" key="3">
    <source>
        <dbReference type="PROSITE-ProRule" id="PRU00433"/>
    </source>
</evidence>
<name>A0A4Q9VQQ9_9HYPH</name>
<evidence type="ECO:0000256" key="1">
    <source>
        <dbReference type="ARBA" id="ARBA00022723"/>
    </source>
</evidence>
<dbReference type="InterPro" id="IPR009056">
    <property type="entry name" value="Cyt_c-like_dom"/>
</dbReference>
<gene>
    <name evidence="6" type="ORF">EYW49_12060</name>
</gene>
<keyword evidence="4" id="KW-1133">Transmembrane helix</keyword>
<evidence type="ECO:0000259" key="5">
    <source>
        <dbReference type="PROSITE" id="PS51007"/>
    </source>
</evidence>
<dbReference type="GO" id="GO:0020037">
    <property type="term" value="F:heme binding"/>
    <property type="evidence" value="ECO:0007669"/>
    <property type="project" value="InterPro"/>
</dbReference>
<feature type="domain" description="Cytochrome c" evidence="5">
    <location>
        <begin position="302"/>
        <end position="393"/>
    </location>
</feature>
<protein>
    <submittedName>
        <fullName evidence="6">Cysteine desulfurase</fullName>
    </submittedName>
</protein>
<dbReference type="RefSeq" id="WP_131309828.1">
    <property type="nucleotide sequence ID" value="NZ_SJFN01000016.1"/>
</dbReference>
<proteinExistence type="predicted"/>
<keyword evidence="1 3" id="KW-0479">Metal-binding</keyword>
<evidence type="ECO:0000313" key="7">
    <source>
        <dbReference type="Proteomes" id="UP000292781"/>
    </source>
</evidence>
<feature type="transmembrane region" description="Helical" evidence="4">
    <location>
        <begin position="174"/>
        <end position="195"/>
    </location>
</feature>
<feature type="transmembrane region" description="Helical" evidence="4">
    <location>
        <begin position="228"/>
        <end position="245"/>
    </location>
</feature>
<keyword evidence="2 3" id="KW-0408">Iron</keyword>
<keyword evidence="4" id="KW-0472">Membrane</keyword>
<accession>A0A4Q9VQQ9</accession>
<feature type="transmembrane region" description="Helical" evidence="4">
    <location>
        <begin position="84"/>
        <end position="101"/>
    </location>
</feature>
<feature type="transmembrane region" description="Helical" evidence="4">
    <location>
        <begin position="117"/>
        <end position="135"/>
    </location>
</feature>
<evidence type="ECO:0000256" key="4">
    <source>
        <dbReference type="SAM" id="Phobius"/>
    </source>
</evidence>
<keyword evidence="7" id="KW-1185">Reference proteome</keyword>
<keyword evidence="4" id="KW-0812">Transmembrane</keyword>
<dbReference type="EMBL" id="SJFN01000016">
    <property type="protein sequence ID" value="TBW37192.1"/>
    <property type="molecule type" value="Genomic_DNA"/>
</dbReference>
<dbReference type="InterPro" id="IPR010389">
    <property type="entry name" value="Urate_ox_N"/>
</dbReference>
<dbReference type="Pfam" id="PF06181">
    <property type="entry name" value="Urate_ox_N"/>
    <property type="match status" value="1"/>
</dbReference>
<dbReference type="PROSITE" id="PS51007">
    <property type="entry name" value="CYTC"/>
    <property type="match status" value="1"/>
</dbReference>
<dbReference type="AlphaFoldDB" id="A0A4Q9VQQ9"/>
<feature type="transmembrane region" description="Helical" evidence="4">
    <location>
        <begin position="147"/>
        <end position="168"/>
    </location>
</feature>
<evidence type="ECO:0000313" key="6">
    <source>
        <dbReference type="EMBL" id="TBW37192.1"/>
    </source>
</evidence>